<evidence type="ECO:0000313" key="2">
    <source>
        <dbReference type="Proteomes" id="UP000027138"/>
    </source>
</evidence>
<dbReference type="AlphaFoldDB" id="A0A067KGF6"/>
<organism evidence="1 2">
    <name type="scientific">Jatropha curcas</name>
    <name type="common">Barbados nut</name>
    <dbReference type="NCBI Taxonomy" id="180498"/>
    <lineage>
        <taxon>Eukaryota</taxon>
        <taxon>Viridiplantae</taxon>
        <taxon>Streptophyta</taxon>
        <taxon>Embryophyta</taxon>
        <taxon>Tracheophyta</taxon>
        <taxon>Spermatophyta</taxon>
        <taxon>Magnoliopsida</taxon>
        <taxon>eudicotyledons</taxon>
        <taxon>Gunneridae</taxon>
        <taxon>Pentapetalae</taxon>
        <taxon>rosids</taxon>
        <taxon>fabids</taxon>
        <taxon>Malpighiales</taxon>
        <taxon>Euphorbiaceae</taxon>
        <taxon>Crotonoideae</taxon>
        <taxon>Jatropheae</taxon>
        <taxon>Jatropha</taxon>
    </lineage>
</organism>
<dbReference type="EMBL" id="KK914632">
    <property type="protein sequence ID" value="KDP30924.1"/>
    <property type="molecule type" value="Genomic_DNA"/>
</dbReference>
<protein>
    <submittedName>
        <fullName evidence="1">Uncharacterized protein</fullName>
    </submittedName>
</protein>
<dbReference type="Proteomes" id="UP000027138">
    <property type="component" value="Unassembled WGS sequence"/>
</dbReference>
<sequence length="113" mass="12845">MTDNFAMKYKEENRRFTGFEERTVEDKKPRDGRLERNLEAAVAVEFESDGREDEPSMALKKPSRGIRETKLCELCSAAIVTAFLLVQAALELDSEFQSILCIHLAISTGWWAS</sequence>
<evidence type="ECO:0000313" key="1">
    <source>
        <dbReference type="EMBL" id="KDP30924.1"/>
    </source>
</evidence>
<reference evidence="1 2" key="1">
    <citation type="journal article" date="2014" name="PLoS ONE">
        <title>Global Analysis of Gene Expression Profiles in Physic Nut (Jatropha curcas L.) Seedlings Exposed to Salt Stress.</title>
        <authorList>
            <person name="Zhang L."/>
            <person name="Zhang C."/>
            <person name="Wu P."/>
            <person name="Chen Y."/>
            <person name="Li M."/>
            <person name="Jiang H."/>
            <person name="Wu G."/>
        </authorList>
    </citation>
    <scope>NUCLEOTIDE SEQUENCE [LARGE SCALE GENOMIC DNA]</scope>
    <source>
        <strain evidence="2">cv. GZQX0401</strain>
        <tissue evidence="1">Young leaves</tissue>
    </source>
</reference>
<proteinExistence type="predicted"/>
<keyword evidence="2" id="KW-1185">Reference proteome</keyword>
<name>A0A067KGF6_JATCU</name>
<gene>
    <name evidence="1" type="ORF">JCGZ_11300</name>
</gene>
<accession>A0A067KGF6</accession>